<evidence type="ECO:0000313" key="3">
    <source>
        <dbReference type="Proteomes" id="UP000028531"/>
    </source>
</evidence>
<evidence type="ECO:0000256" key="1">
    <source>
        <dbReference type="SAM" id="SignalP"/>
    </source>
</evidence>
<reference evidence="2 3" key="1">
    <citation type="submission" date="2014-07" db="EMBL/GenBank/DDBJ databases">
        <title>Draft genome sequence of Nonlabens ulvanivorans, an ulvan degrading bacterium.</title>
        <authorList>
            <person name="Kopel M."/>
            <person name="Helbert W."/>
            <person name="Henrissat B."/>
            <person name="Doniger T."/>
            <person name="Banin E."/>
        </authorList>
    </citation>
    <scope>NUCLEOTIDE SEQUENCE [LARGE SCALE GENOMIC DNA]</scope>
    <source>
        <strain evidence="2 3">PLR</strain>
    </source>
</reference>
<protein>
    <submittedName>
        <fullName evidence="2">Uncharacterized protein</fullName>
    </submittedName>
</protein>
<sequence length="344" mass="39831">MIMNQFVKLLSLLLFVSVSNAQTDQLKGFKDYYPISVRPEASIGLGNNPYEQILLEATPVVYYGFYNDMRRSLNQDTITSGDAVYLSFQPHFRIYNEESKPVKTPSYKVLIGWQRIIKTDDDNFLTAAIESGHFSNGQAGSAFSTEFEDNSEESIAIYDRITDDTDLAALLNRSTGNFSTNLTRFSFNYRLNTFNEDNIPQKIHSMTATYQLYHDKFMGLIDFGGYNPQDIDIYGRHKFELGYEFTSHLKKMRFTLSQQFDYTIGSHPSSVPYRSVTTGILYPWDNDLGFFTKFSFGRDNYNYRFVDNFPRFTVGVTWDWFTPFVIKPKKLQLDPNELENKNQG</sequence>
<feature type="signal peptide" evidence="1">
    <location>
        <begin position="1"/>
        <end position="21"/>
    </location>
</feature>
<organism evidence="2 3">
    <name type="scientific">Nonlabens ulvanivorans</name>
    <name type="common">Persicivirga ulvanivorans</name>
    <dbReference type="NCBI Taxonomy" id="906888"/>
    <lineage>
        <taxon>Bacteria</taxon>
        <taxon>Pseudomonadati</taxon>
        <taxon>Bacteroidota</taxon>
        <taxon>Flavobacteriia</taxon>
        <taxon>Flavobacteriales</taxon>
        <taxon>Flavobacteriaceae</taxon>
        <taxon>Nonlabens</taxon>
    </lineage>
</organism>
<dbReference type="AlphaFoldDB" id="A0A084JZV9"/>
<keyword evidence="1" id="KW-0732">Signal</keyword>
<name>A0A084JZV9_NONUL</name>
<proteinExistence type="predicted"/>
<accession>A0A084JZV9</accession>
<gene>
    <name evidence="2" type="ORF">IL45_01010</name>
</gene>
<comment type="caution">
    <text evidence="2">The sequence shown here is derived from an EMBL/GenBank/DDBJ whole genome shotgun (WGS) entry which is preliminary data.</text>
</comment>
<dbReference type="OrthoDB" id="5380366at2"/>
<feature type="chain" id="PRO_5001777762" evidence="1">
    <location>
        <begin position="22"/>
        <end position="344"/>
    </location>
</feature>
<evidence type="ECO:0000313" key="2">
    <source>
        <dbReference type="EMBL" id="KEZ94493.1"/>
    </source>
</evidence>
<dbReference type="EMBL" id="JPJI01000005">
    <property type="protein sequence ID" value="KEZ94493.1"/>
    <property type="molecule type" value="Genomic_DNA"/>
</dbReference>
<dbReference type="Proteomes" id="UP000028531">
    <property type="component" value="Unassembled WGS sequence"/>
</dbReference>